<proteinExistence type="predicted"/>
<comment type="caution">
    <text evidence="1">The sequence shown here is derived from an EMBL/GenBank/DDBJ whole genome shotgun (WGS) entry which is preliminary data.</text>
</comment>
<dbReference type="RefSeq" id="WP_317471187.1">
    <property type="nucleotide sequence ID" value="NZ_JAWLKJ010000004.1"/>
</dbReference>
<protein>
    <submittedName>
        <fullName evidence="1">Uncharacterized protein</fullName>
    </submittedName>
</protein>
<name>A0AAE4R4A7_9ACTN</name>
<dbReference type="Proteomes" id="UP001185873">
    <property type="component" value="Unassembled WGS sequence"/>
</dbReference>
<organism evidence="1 2">
    <name type="scientific">Dietzia maris</name>
    <dbReference type="NCBI Taxonomy" id="37915"/>
    <lineage>
        <taxon>Bacteria</taxon>
        <taxon>Bacillati</taxon>
        <taxon>Actinomycetota</taxon>
        <taxon>Actinomycetes</taxon>
        <taxon>Mycobacteriales</taxon>
        <taxon>Dietziaceae</taxon>
        <taxon>Dietzia</taxon>
    </lineage>
</organism>
<dbReference type="AlphaFoldDB" id="A0AAE4R4A7"/>
<accession>A0AAE4R4A7</accession>
<reference evidence="1" key="1">
    <citation type="submission" date="2023-10" db="EMBL/GenBank/DDBJ databases">
        <title>Development of a sustainable strategy for remediation of hydrocarbon-contaminated territories based on the waste exchange concept.</title>
        <authorList>
            <person name="Krivoruchko A."/>
        </authorList>
    </citation>
    <scope>NUCLEOTIDE SEQUENCE</scope>
    <source>
        <strain evidence="1">IEGM 1175</strain>
    </source>
</reference>
<evidence type="ECO:0000313" key="1">
    <source>
        <dbReference type="EMBL" id="MDV6300726.1"/>
    </source>
</evidence>
<evidence type="ECO:0000313" key="2">
    <source>
        <dbReference type="Proteomes" id="UP001185873"/>
    </source>
</evidence>
<dbReference type="EMBL" id="JAWLKJ010000004">
    <property type="protein sequence ID" value="MDV6300726.1"/>
    <property type="molecule type" value="Genomic_DNA"/>
</dbReference>
<sequence>MSGLTKVLVAVFVAVQFALPALLLTVRWSGEGSMPTVELPFSWQMFSAVDPGGYTGAAADGSERDLSLDDLPRITRAIAYSDDVPRMLCEQNPDLMSVARSGVEDGLLRHERVYPC</sequence>
<gene>
    <name evidence="1" type="ORF">R3P82_16575</name>
</gene>